<proteinExistence type="predicted"/>
<dbReference type="EMBL" id="MTLN01000006">
    <property type="protein sequence ID" value="ONN71138.1"/>
    <property type="molecule type" value="Genomic_DNA"/>
</dbReference>
<evidence type="ECO:0008006" key="4">
    <source>
        <dbReference type="Google" id="ProtNLM"/>
    </source>
</evidence>
<evidence type="ECO:0000313" key="2">
    <source>
        <dbReference type="EMBL" id="ONN71138.1"/>
    </source>
</evidence>
<feature type="transmembrane region" description="Helical" evidence="1">
    <location>
        <begin position="83"/>
        <end position="101"/>
    </location>
</feature>
<keyword evidence="1" id="KW-0472">Membrane</keyword>
<evidence type="ECO:0000313" key="3">
    <source>
        <dbReference type="Proteomes" id="UP000189310"/>
    </source>
</evidence>
<dbReference type="Proteomes" id="UP000189310">
    <property type="component" value="Unassembled WGS sequence"/>
</dbReference>
<reference evidence="2 3" key="1">
    <citation type="submission" date="2017-01" db="EMBL/GenBank/DDBJ databases">
        <title>Pseudomonas psychrotolerans genome sequencing and assembly.</title>
        <authorList>
            <person name="Vyas B."/>
            <person name="Mayilraj S."/>
        </authorList>
    </citation>
    <scope>NUCLEOTIDE SEQUENCE [LARGE SCALE GENOMIC DNA]</scope>
    <source>
        <strain evidence="2 3">SDS18</strain>
    </source>
</reference>
<comment type="caution">
    <text evidence="2">The sequence shown here is derived from an EMBL/GenBank/DDBJ whole genome shotgun (WGS) entry which is preliminary data.</text>
</comment>
<name>A0ABX3IS34_9PSED</name>
<keyword evidence="3" id="KW-1185">Reference proteome</keyword>
<accession>A0ABX3IS34</accession>
<keyword evidence="1" id="KW-0812">Transmembrane</keyword>
<gene>
    <name evidence="2" type="ORF">BVL52_11605</name>
</gene>
<organism evidence="2 3">
    <name type="scientific">Pseudomonas oryzihabitans</name>
    <dbReference type="NCBI Taxonomy" id="47885"/>
    <lineage>
        <taxon>Bacteria</taxon>
        <taxon>Pseudomonadati</taxon>
        <taxon>Pseudomonadota</taxon>
        <taxon>Gammaproteobacteria</taxon>
        <taxon>Pseudomonadales</taxon>
        <taxon>Pseudomonadaceae</taxon>
        <taxon>Pseudomonas</taxon>
    </lineage>
</organism>
<sequence length="251" mass="28316">MMYRPPTPEELMAYADNQLDALRHEEVMRYLATHPEDAARVADIREQNRRLRLIFSPVLEPLPTHLMPAVVRHRIVARRKRRMTYLASLVLTLGLGSGLGWQARESMLRRAHVPMADAVEAYRLFASAEGRPPVDVTGQDGAIQHWLERTFVQAPALPNLERFGLIPVGGRLMATDTGAAAMVLYRDTKGRQVIFYVRHPNSQRDVGQGSRRESDVTADYWSGQGYNFALVSPSEASFDTLREAISQRPPL</sequence>
<keyword evidence="1" id="KW-1133">Transmembrane helix</keyword>
<evidence type="ECO:0000256" key="1">
    <source>
        <dbReference type="SAM" id="Phobius"/>
    </source>
</evidence>
<protein>
    <recommendedName>
        <fullName evidence="4">Anti-sigma factor</fullName>
    </recommendedName>
</protein>